<dbReference type="RefSeq" id="WP_141998802.1">
    <property type="nucleotide sequence ID" value="NZ_VFML01000001.1"/>
</dbReference>
<dbReference type="AlphaFoldDB" id="A0A542DJX5"/>
<name>A0A542DJX5_AMYCI</name>
<evidence type="ECO:0000313" key="4">
    <source>
        <dbReference type="Proteomes" id="UP000320876"/>
    </source>
</evidence>
<feature type="region of interest" description="Disordered" evidence="1">
    <location>
        <begin position="282"/>
        <end position="301"/>
    </location>
</feature>
<dbReference type="EMBL" id="VFML01000001">
    <property type="protein sequence ID" value="TQJ03235.1"/>
    <property type="molecule type" value="Genomic_DNA"/>
</dbReference>
<comment type="caution">
    <text evidence="3">The sequence shown here is derived from an EMBL/GenBank/DDBJ whole genome shotgun (WGS) entry which is preliminary data.</text>
</comment>
<feature type="region of interest" description="Disordered" evidence="1">
    <location>
        <begin position="1"/>
        <end position="48"/>
    </location>
</feature>
<feature type="compositionally biased region" description="Low complexity" evidence="1">
    <location>
        <begin position="292"/>
        <end position="301"/>
    </location>
</feature>
<keyword evidence="2" id="KW-0472">Membrane</keyword>
<protein>
    <submittedName>
        <fullName evidence="3">Uncharacterized protein</fullName>
    </submittedName>
</protein>
<accession>A0A542DJX5</accession>
<evidence type="ECO:0000256" key="2">
    <source>
        <dbReference type="SAM" id="Phobius"/>
    </source>
</evidence>
<dbReference type="Proteomes" id="UP000320876">
    <property type="component" value="Unassembled WGS sequence"/>
</dbReference>
<keyword evidence="2" id="KW-0812">Transmembrane</keyword>
<reference evidence="3 4" key="1">
    <citation type="submission" date="2019-06" db="EMBL/GenBank/DDBJ databases">
        <title>Sequencing the genomes of 1000 actinobacteria strains.</title>
        <authorList>
            <person name="Klenk H.-P."/>
        </authorList>
    </citation>
    <scope>NUCLEOTIDE SEQUENCE [LARGE SCALE GENOMIC DNA]</scope>
    <source>
        <strain evidence="3 4">DSM 45679</strain>
    </source>
</reference>
<dbReference type="OrthoDB" id="5181787at2"/>
<evidence type="ECO:0000313" key="3">
    <source>
        <dbReference type="EMBL" id="TQJ03235.1"/>
    </source>
</evidence>
<sequence>MGHVAEQRPDEQPGPEGQPAGDPTPAGDLEPARRAGPPAPVAMDPEQFRQFQQFQQFQDFLRYQEAQQQAGTLVPDQGQGRPPVPPPPPGQLVPTEPPEHRRPQVPRWVRWLGKKLIGWLIFFLLLALALTWAYNYLFGSDDEGLPAHEMGGGTYKTNEILSSQPYEAVRQVYDAIAQEDPRTGKPLVDQACGRFAEATQAQFAANMGYPDCRQAVLALHEQVTHVNNYAESMPSHRSEPIRENTVRISSCADSWDGIHGGPALGAFTLTKVEKGQWLITGHRTEPRPCPAPTDTAPTPTS</sequence>
<feature type="compositionally biased region" description="Basic and acidic residues" evidence="1">
    <location>
        <begin position="1"/>
        <end position="11"/>
    </location>
</feature>
<keyword evidence="4" id="KW-1185">Reference proteome</keyword>
<keyword evidence="2" id="KW-1133">Transmembrane helix</keyword>
<feature type="compositionally biased region" description="Pro residues" evidence="1">
    <location>
        <begin position="82"/>
        <end position="91"/>
    </location>
</feature>
<proteinExistence type="predicted"/>
<evidence type="ECO:0000256" key="1">
    <source>
        <dbReference type="SAM" id="MobiDB-lite"/>
    </source>
</evidence>
<feature type="transmembrane region" description="Helical" evidence="2">
    <location>
        <begin position="116"/>
        <end position="137"/>
    </location>
</feature>
<organism evidence="3 4">
    <name type="scientific">Amycolatopsis cihanbeyliensis</name>
    <dbReference type="NCBI Taxonomy" id="1128664"/>
    <lineage>
        <taxon>Bacteria</taxon>
        <taxon>Bacillati</taxon>
        <taxon>Actinomycetota</taxon>
        <taxon>Actinomycetes</taxon>
        <taxon>Pseudonocardiales</taxon>
        <taxon>Pseudonocardiaceae</taxon>
        <taxon>Amycolatopsis</taxon>
    </lineage>
</organism>
<gene>
    <name evidence="3" type="ORF">FB471_2987</name>
</gene>
<feature type="region of interest" description="Disordered" evidence="1">
    <location>
        <begin position="65"/>
        <end position="103"/>
    </location>
</feature>